<dbReference type="InterPro" id="IPR001374">
    <property type="entry name" value="R3H_dom"/>
</dbReference>
<dbReference type="InterPro" id="IPR036867">
    <property type="entry name" value="R3H_dom_sf"/>
</dbReference>
<dbReference type="PANTHER" id="PTHR14195">
    <property type="entry name" value="G PATCH DOMAIN CONTAINING PROTEIN 2"/>
    <property type="match status" value="1"/>
</dbReference>
<dbReference type="PROSITE" id="PS51061">
    <property type="entry name" value="R3H"/>
    <property type="match status" value="1"/>
</dbReference>
<reference evidence="4 5" key="1">
    <citation type="submission" date="2021-08" db="EMBL/GenBank/DDBJ databases">
        <title>Draft Genome Sequence of Phanerochaete sordida strain YK-624.</title>
        <authorList>
            <person name="Mori T."/>
            <person name="Dohra H."/>
            <person name="Suzuki T."/>
            <person name="Kawagishi H."/>
            <person name="Hirai H."/>
        </authorList>
    </citation>
    <scope>NUCLEOTIDE SEQUENCE [LARGE SCALE GENOMIC DNA]</scope>
    <source>
        <strain evidence="4 5">YK-624</strain>
    </source>
</reference>
<dbReference type="Pfam" id="PF01585">
    <property type="entry name" value="G-patch"/>
    <property type="match status" value="1"/>
</dbReference>
<proteinExistence type="predicted"/>
<feature type="compositionally biased region" description="Acidic residues" evidence="1">
    <location>
        <begin position="535"/>
        <end position="544"/>
    </location>
</feature>
<feature type="compositionally biased region" description="Basic and acidic residues" evidence="1">
    <location>
        <begin position="1"/>
        <end position="11"/>
    </location>
</feature>
<dbReference type="EMBL" id="BPQB01000028">
    <property type="protein sequence ID" value="GJE92824.1"/>
    <property type="molecule type" value="Genomic_DNA"/>
</dbReference>
<feature type="compositionally biased region" description="Basic and acidic residues" evidence="1">
    <location>
        <begin position="519"/>
        <end position="534"/>
    </location>
</feature>
<feature type="compositionally biased region" description="Basic residues" evidence="1">
    <location>
        <begin position="486"/>
        <end position="505"/>
    </location>
</feature>
<feature type="domain" description="G-patch" evidence="2">
    <location>
        <begin position="960"/>
        <end position="1005"/>
    </location>
</feature>
<feature type="region of interest" description="Disordered" evidence="1">
    <location>
        <begin position="1"/>
        <end position="142"/>
    </location>
</feature>
<organism evidence="4 5">
    <name type="scientific">Phanerochaete sordida</name>
    <dbReference type="NCBI Taxonomy" id="48140"/>
    <lineage>
        <taxon>Eukaryota</taxon>
        <taxon>Fungi</taxon>
        <taxon>Dikarya</taxon>
        <taxon>Basidiomycota</taxon>
        <taxon>Agaricomycotina</taxon>
        <taxon>Agaricomycetes</taxon>
        <taxon>Polyporales</taxon>
        <taxon>Phanerochaetaceae</taxon>
        <taxon>Phanerochaete</taxon>
    </lineage>
</organism>
<feature type="compositionally biased region" description="Basic residues" evidence="1">
    <location>
        <begin position="14"/>
        <end position="31"/>
    </location>
</feature>
<feature type="region of interest" description="Disordered" evidence="1">
    <location>
        <begin position="919"/>
        <end position="940"/>
    </location>
</feature>
<feature type="region of interest" description="Disordered" evidence="1">
    <location>
        <begin position="790"/>
        <end position="820"/>
    </location>
</feature>
<feature type="region of interest" description="Disordered" evidence="1">
    <location>
        <begin position="486"/>
        <end position="544"/>
    </location>
</feature>
<feature type="region of interest" description="Disordered" evidence="1">
    <location>
        <begin position="434"/>
        <end position="461"/>
    </location>
</feature>
<dbReference type="GO" id="GO:0003676">
    <property type="term" value="F:nucleic acid binding"/>
    <property type="evidence" value="ECO:0007669"/>
    <property type="project" value="UniProtKB-UniRule"/>
</dbReference>
<name>A0A9P3GFM2_9APHY</name>
<dbReference type="InterPro" id="IPR000467">
    <property type="entry name" value="G_patch_dom"/>
</dbReference>
<dbReference type="OrthoDB" id="21470at2759"/>
<dbReference type="AlphaFoldDB" id="A0A9P3GFM2"/>
<sequence>MARGRGSDRGGNRGGHRGNGRGGFRGRGRGRGRGDGLDEFADFSIYDWTNNAPRGTASNGANTPNYRGRGRGSGYSTPRGGTPRGGYATPNRGFDSPRGRGRPRYNTLQDFDEPDLGMGRGRGSPYDRGRGRGRGGKNLAGKLKAGAPLSKLLYEDRPLLRPIVFVRSVHTATLFEEKEEILKPLAEDTANDEASHVPTAAQINRVFGTADEDASDEEQLEEIDFSEIGRFQAEVDATAAKQANSNTEVISEVTVVEEKFTGFYIDTNPAPVKDNAPRRDTREILGDDDDDEIIVYVAPHPRAGPATPPPETSAVEALPTTSILTGLVPPPLAPEPLIPTPVEAADDTVMAEAAPEVPHPEDVEETPEEHAIAASPALEVAVIAEEPTEAPVEPSVEVPQAVEASIAETEPKPLAPATESIAAVATADAVPESAAEVAATEATAAEPASVEPADAGPSTQPAATEDFAFSFAQTTEKKTYTRRLHPARTPRSLIKRGTRTRRKPARGFSSFGASLAEAQLRREDPRKAERRIGDSDLEWGDEDDEVEALSNGVGDMAVDDEIDVDAMRAFVKSMSAEGSRQVTMDDIADAARMKEEDEDDDERGSESADSEEEDSEVEEVVRMEEELMVAEDAAVTLEGGEDEDEDAEGEDDGDDDEDSDDEFDSPRRGFQARLQRMRERTANGKGKAKATGPPDSDEDEDDVDFEMALEQSWADDDEDFIAHIQGLVNEGQEILSRKDRKLQNQLFRSIRDGDIDYDEYEEMMGRPAKRNKDKPKHLPDDLQAQWEADRAKKAENKRKRAQARLEAAADPLSKKKGGKKGMKAMLAAARYEDELPNRIVDLASLEQQIRRFLADIGGPRTLDTPPAAKEVRKKIHELADAFSLKSQSKGKGDARYTVLTKTTFSGAKINERKIRRVLNNPGHWDTTGSARGGQGGSKGVSLAKHREGEEVGKAAPKIGQGNIGFKMLASMGWAEGDQIGLSGGLEAPLTAKMKKTKLGLGAIALA</sequence>
<protein>
    <recommendedName>
        <fullName evidence="6">Protein SQS1</fullName>
    </recommendedName>
</protein>
<comment type="caution">
    <text evidence="4">The sequence shown here is derived from an EMBL/GenBank/DDBJ whole genome shotgun (WGS) entry which is preliminary data.</text>
</comment>
<dbReference type="Pfam" id="PF01424">
    <property type="entry name" value="R3H"/>
    <property type="match status" value="1"/>
</dbReference>
<feature type="compositionally biased region" description="Low complexity" evidence="1">
    <location>
        <begin position="434"/>
        <end position="453"/>
    </location>
</feature>
<feature type="region of interest" description="Disordered" evidence="1">
    <location>
        <begin position="574"/>
        <end position="703"/>
    </location>
</feature>
<evidence type="ECO:0000259" key="3">
    <source>
        <dbReference type="PROSITE" id="PS51061"/>
    </source>
</evidence>
<evidence type="ECO:0008006" key="6">
    <source>
        <dbReference type="Google" id="ProtNLM"/>
    </source>
</evidence>
<dbReference type="Proteomes" id="UP000703269">
    <property type="component" value="Unassembled WGS sequence"/>
</dbReference>
<feature type="domain" description="R3H" evidence="3">
    <location>
        <begin position="839"/>
        <end position="903"/>
    </location>
</feature>
<dbReference type="SMART" id="SM00443">
    <property type="entry name" value="G_patch"/>
    <property type="match status" value="1"/>
</dbReference>
<dbReference type="InterPro" id="IPR051189">
    <property type="entry name" value="Splicing_assoc_domain"/>
</dbReference>
<dbReference type="SUPFAM" id="SSF82708">
    <property type="entry name" value="R3H domain"/>
    <property type="match status" value="1"/>
</dbReference>
<dbReference type="PROSITE" id="PS50174">
    <property type="entry name" value="G_PATCH"/>
    <property type="match status" value="1"/>
</dbReference>
<evidence type="ECO:0000313" key="5">
    <source>
        <dbReference type="Proteomes" id="UP000703269"/>
    </source>
</evidence>
<evidence type="ECO:0000313" key="4">
    <source>
        <dbReference type="EMBL" id="GJE92824.1"/>
    </source>
</evidence>
<evidence type="ECO:0000256" key="1">
    <source>
        <dbReference type="SAM" id="MobiDB-lite"/>
    </source>
</evidence>
<dbReference type="Gene3D" id="3.30.1370.50">
    <property type="entry name" value="R3H-like domain"/>
    <property type="match status" value="1"/>
</dbReference>
<keyword evidence="5" id="KW-1185">Reference proteome</keyword>
<feature type="compositionally biased region" description="Polar residues" evidence="1">
    <location>
        <begin position="47"/>
        <end position="65"/>
    </location>
</feature>
<gene>
    <name evidence="4" type="ORF">PsYK624_089820</name>
</gene>
<feature type="compositionally biased region" description="Acidic residues" evidence="1">
    <location>
        <begin position="639"/>
        <end position="663"/>
    </location>
</feature>
<feature type="compositionally biased region" description="Acidic residues" evidence="1">
    <location>
        <begin position="596"/>
        <end position="618"/>
    </location>
</feature>
<accession>A0A9P3GFM2</accession>
<evidence type="ECO:0000259" key="2">
    <source>
        <dbReference type="PROSITE" id="PS50174"/>
    </source>
</evidence>